<dbReference type="EMBL" id="BAAAZE010000008">
    <property type="protein sequence ID" value="GAA4021952.1"/>
    <property type="molecule type" value="Genomic_DNA"/>
</dbReference>
<reference evidence="2" key="1">
    <citation type="journal article" date="2019" name="Int. J. Syst. Evol. Microbiol.">
        <title>The Global Catalogue of Microorganisms (GCM) 10K type strain sequencing project: providing services to taxonomists for standard genome sequencing and annotation.</title>
        <authorList>
            <consortium name="The Broad Institute Genomics Platform"/>
            <consortium name="The Broad Institute Genome Sequencing Center for Infectious Disease"/>
            <person name="Wu L."/>
            <person name="Ma J."/>
        </authorList>
    </citation>
    <scope>NUCLEOTIDE SEQUENCE [LARGE SCALE GENOMIC DNA]</scope>
    <source>
        <strain evidence="2">JCM 16673</strain>
    </source>
</reference>
<evidence type="ECO:0008006" key="3">
    <source>
        <dbReference type="Google" id="ProtNLM"/>
    </source>
</evidence>
<name>A0ABP7T6X3_9BURK</name>
<gene>
    <name evidence="1" type="ORF">GCM10022212_18720</name>
</gene>
<protein>
    <recommendedName>
        <fullName evidence="3">DUF2188 domain-containing protein</fullName>
    </recommendedName>
</protein>
<dbReference type="Proteomes" id="UP001501353">
    <property type="component" value="Unassembled WGS sequence"/>
</dbReference>
<comment type="caution">
    <text evidence="1">The sequence shown here is derived from an EMBL/GenBank/DDBJ whole genome shotgun (WGS) entry which is preliminary data.</text>
</comment>
<evidence type="ECO:0000313" key="1">
    <source>
        <dbReference type="EMBL" id="GAA4021952.1"/>
    </source>
</evidence>
<dbReference type="RefSeq" id="WP_344763038.1">
    <property type="nucleotide sequence ID" value="NZ_BAAAZE010000008.1"/>
</dbReference>
<sequence length="84" mass="8817">MTTETIGEYEIEFTGVALPGTDGWAAHLTIHGPSANPMHQNTTFAEQRVAVDTVFPDAASAEAEARGIGLSMLEKSSQPGTTPT</sequence>
<evidence type="ECO:0000313" key="2">
    <source>
        <dbReference type="Proteomes" id="UP001501353"/>
    </source>
</evidence>
<accession>A0ABP7T6X3</accession>
<proteinExistence type="predicted"/>
<organism evidence="1 2">
    <name type="scientific">Actimicrobium antarcticum</name>
    <dbReference type="NCBI Taxonomy" id="1051899"/>
    <lineage>
        <taxon>Bacteria</taxon>
        <taxon>Pseudomonadati</taxon>
        <taxon>Pseudomonadota</taxon>
        <taxon>Betaproteobacteria</taxon>
        <taxon>Burkholderiales</taxon>
        <taxon>Oxalobacteraceae</taxon>
        <taxon>Actimicrobium</taxon>
    </lineage>
</organism>
<keyword evidence="2" id="KW-1185">Reference proteome</keyword>